<sequence length="261" mass="26982">MSTLAEVMASMESGADVAVPDTWTQGRTAYGGLTAALAVAAVLRSSDAPLPTLRAAQFAFTAPAVGKLGMEVARLRQGRTATSFSVTSRSGDDVAAQSNLIFAGARPSSVDHTFVERPDVPAPDDCPSFDELGGPRPAFTANFDLRPAGGALPFSQAGVPEFAAWVCHRGADGVDPAVALIALGDSLPPAAITVFTEPAPISSMTWSVNICSDTIPDPAGWFLLRSSSIAAADGYSCQKMEAWDEAGNLVMLGSQTVAIFC</sequence>
<accession>D0L5A2</accession>
<evidence type="ECO:0000313" key="3">
    <source>
        <dbReference type="EMBL" id="ACY23360.1"/>
    </source>
</evidence>
<dbReference type="OrthoDB" id="5418286at2"/>
<dbReference type="SUPFAM" id="SSF54637">
    <property type="entry name" value="Thioesterase/thiol ester dehydrase-isomerase"/>
    <property type="match status" value="2"/>
</dbReference>
<keyword evidence="4" id="KW-1185">Reference proteome</keyword>
<feature type="domain" description="Acyl-CoA thioesterase-like N-terminal HotDog" evidence="1">
    <location>
        <begin position="20"/>
        <end position="102"/>
    </location>
</feature>
<dbReference type="Pfam" id="PF20789">
    <property type="entry name" value="4HBT_3C"/>
    <property type="match status" value="1"/>
</dbReference>
<evidence type="ECO:0000259" key="1">
    <source>
        <dbReference type="Pfam" id="PF13622"/>
    </source>
</evidence>
<dbReference type="InterPro" id="IPR042171">
    <property type="entry name" value="Acyl-CoA_hotdog"/>
</dbReference>
<organism evidence="3 4">
    <name type="scientific">Gordonia bronchialis (strain ATCC 25592 / DSM 43247 / BCRC 13721 / JCM 3198 / KCTC 3076 / NBRC 16047 / NCTC 10667)</name>
    <name type="common">Rhodococcus bronchialis</name>
    <dbReference type="NCBI Taxonomy" id="526226"/>
    <lineage>
        <taxon>Bacteria</taxon>
        <taxon>Bacillati</taxon>
        <taxon>Actinomycetota</taxon>
        <taxon>Actinomycetes</taxon>
        <taxon>Mycobacteriales</taxon>
        <taxon>Gordoniaceae</taxon>
        <taxon>Gordonia</taxon>
    </lineage>
</organism>
<dbReference type="AlphaFoldDB" id="D0L5A2"/>
<reference evidence="3 4" key="2">
    <citation type="journal article" date="2010" name="Stand. Genomic Sci.">
        <title>Complete genome sequence of Gordonia bronchialis type strain (3410).</title>
        <authorList>
            <person name="Ivanova N."/>
            <person name="Sikorski J."/>
            <person name="Jando M."/>
            <person name="Lapidus A."/>
            <person name="Nolan M."/>
            <person name="Lucas S."/>
            <person name="Del Rio T.G."/>
            <person name="Tice H."/>
            <person name="Copeland A."/>
            <person name="Cheng J.F."/>
            <person name="Chen F."/>
            <person name="Bruce D."/>
            <person name="Goodwin L."/>
            <person name="Pitluck S."/>
            <person name="Mavromatis K."/>
            <person name="Ovchinnikova G."/>
            <person name="Pati A."/>
            <person name="Chen A."/>
            <person name="Palaniappan K."/>
            <person name="Land M."/>
            <person name="Hauser L."/>
            <person name="Chang Y.J."/>
            <person name="Jeffries C.D."/>
            <person name="Chain P."/>
            <person name="Saunders E."/>
            <person name="Han C."/>
            <person name="Detter J.C."/>
            <person name="Brettin T."/>
            <person name="Rohde M."/>
            <person name="Goker M."/>
            <person name="Bristow J."/>
            <person name="Eisen J.A."/>
            <person name="Markowitz V."/>
            <person name="Hugenholtz P."/>
            <person name="Klenk H.P."/>
            <person name="Kyrpides N.C."/>
        </authorList>
    </citation>
    <scope>NUCLEOTIDE SEQUENCE [LARGE SCALE GENOMIC DNA]</scope>
    <source>
        <strain evidence="4">ATCC 25592 / DSM 43247 / BCRC 13721 / JCM 3198 / KCTC 3076 / NBRC 16047 / NCTC 10667</strain>
    </source>
</reference>
<reference evidence="4" key="1">
    <citation type="submission" date="2009-10" db="EMBL/GenBank/DDBJ databases">
        <title>The complete chromosome of Gordonia bronchialis DSM 43247.</title>
        <authorList>
            <consortium name="US DOE Joint Genome Institute (JGI-PGF)"/>
            <person name="Lucas S."/>
            <person name="Copeland A."/>
            <person name="Lapidus A."/>
            <person name="Glavina del Rio T."/>
            <person name="Dalin E."/>
            <person name="Tice H."/>
            <person name="Bruce D."/>
            <person name="Goodwin L."/>
            <person name="Pitluck S."/>
            <person name="Kyrpides N."/>
            <person name="Mavromatis K."/>
            <person name="Ivanova N."/>
            <person name="Ovchinnikova G."/>
            <person name="Saunders E."/>
            <person name="Brettin T."/>
            <person name="Detter J.C."/>
            <person name="Han C."/>
            <person name="Larimer F."/>
            <person name="Land M."/>
            <person name="Hauser L."/>
            <person name="Markowitz V."/>
            <person name="Cheng J.-F."/>
            <person name="Hugenholtz P."/>
            <person name="Woyke T."/>
            <person name="Wu D."/>
            <person name="Jando M."/>
            <person name="Schneider S."/>
            <person name="Goeker M."/>
            <person name="Klenk H.-P."/>
            <person name="Eisen J.A."/>
        </authorList>
    </citation>
    <scope>NUCLEOTIDE SEQUENCE [LARGE SCALE GENOMIC DNA]</scope>
    <source>
        <strain evidence="4">ATCC 25592 / DSM 43247 / BCRC 13721 / JCM 3198 / KCTC 3076 / NBRC 16047 / NCTC 10667</strain>
    </source>
</reference>
<dbReference type="InterPro" id="IPR029069">
    <property type="entry name" value="HotDog_dom_sf"/>
</dbReference>
<evidence type="ECO:0000259" key="2">
    <source>
        <dbReference type="Pfam" id="PF20789"/>
    </source>
</evidence>
<dbReference type="eggNOG" id="COG1946">
    <property type="taxonomic scope" value="Bacteria"/>
</dbReference>
<dbReference type="Pfam" id="PF13622">
    <property type="entry name" value="4HBT_3"/>
    <property type="match status" value="1"/>
</dbReference>
<dbReference type="Proteomes" id="UP000001219">
    <property type="component" value="Chromosome"/>
</dbReference>
<feature type="domain" description="Acyl-CoA thioesterase-like C-terminal" evidence="2">
    <location>
        <begin position="123"/>
        <end position="258"/>
    </location>
</feature>
<protein>
    <submittedName>
        <fullName evidence="3">TesB-like acyl-CoA thioesterase</fullName>
    </submittedName>
</protein>
<name>D0L5A2_GORB4</name>
<dbReference type="RefSeq" id="WP_012835861.1">
    <property type="nucleotide sequence ID" value="NC_013441.1"/>
</dbReference>
<proteinExistence type="predicted"/>
<evidence type="ECO:0000313" key="4">
    <source>
        <dbReference type="Proteomes" id="UP000001219"/>
    </source>
</evidence>
<dbReference type="Gene3D" id="2.40.160.210">
    <property type="entry name" value="Acyl-CoA thioesterase, double hotdog domain"/>
    <property type="match status" value="1"/>
</dbReference>
<gene>
    <name evidence="3" type="ordered locus">Gbro_4208</name>
</gene>
<dbReference type="STRING" id="526226.Gbro_4208"/>
<dbReference type="InterPro" id="IPR049450">
    <property type="entry name" value="ACOT8-like_C"/>
</dbReference>
<dbReference type="HOGENOM" id="CLU_084775_1_0_11"/>
<dbReference type="KEGG" id="gbr:Gbro_4208"/>
<dbReference type="EMBL" id="CP001802">
    <property type="protein sequence ID" value="ACY23360.1"/>
    <property type="molecule type" value="Genomic_DNA"/>
</dbReference>
<dbReference type="InterPro" id="IPR049449">
    <property type="entry name" value="TesB_ACOT8-like_N"/>
</dbReference>